<gene>
    <name evidence="2" type="ORF">APZ00_23445</name>
</gene>
<evidence type="ECO:0000256" key="1">
    <source>
        <dbReference type="SAM" id="SignalP"/>
    </source>
</evidence>
<protein>
    <submittedName>
        <fullName evidence="2">Uncharacterized protein</fullName>
    </submittedName>
</protein>
<dbReference type="KEGG" id="pphr:APZ00_23445"/>
<feature type="chain" id="PRO_5006837694" evidence="1">
    <location>
        <begin position="29"/>
        <end position="122"/>
    </location>
</feature>
<dbReference type="eggNOG" id="ENOG5033KW4">
    <property type="taxonomic scope" value="Bacteria"/>
</dbReference>
<accession>A0A0U3EDM6</accession>
<keyword evidence="1" id="KW-0732">Signal</keyword>
<dbReference type="Proteomes" id="UP000064921">
    <property type="component" value="Chromosome"/>
</dbReference>
<keyword evidence="3" id="KW-1185">Reference proteome</keyword>
<feature type="signal peptide" evidence="1">
    <location>
        <begin position="1"/>
        <end position="28"/>
    </location>
</feature>
<dbReference type="STRING" id="121719.APZ00_23445"/>
<evidence type="ECO:0000313" key="3">
    <source>
        <dbReference type="Proteomes" id="UP000064921"/>
    </source>
</evidence>
<evidence type="ECO:0000313" key="2">
    <source>
        <dbReference type="EMBL" id="ALV29633.1"/>
    </source>
</evidence>
<proteinExistence type="predicted"/>
<organism evidence="2 3">
    <name type="scientific">Pannonibacter phragmitetus</name>
    <dbReference type="NCBI Taxonomy" id="121719"/>
    <lineage>
        <taxon>Bacteria</taxon>
        <taxon>Pseudomonadati</taxon>
        <taxon>Pseudomonadota</taxon>
        <taxon>Alphaproteobacteria</taxon>
        <taxon>Hyphomicrobiales</taxon>
        <taxon>Stappiaceae</taxon>
        <taxon>Pannonibacter</taxon>
    </lineage>
</organism>
<dbReference type="EMBL" id="CP013068">
    <property type="protein sequence ID" value="ALV29633.1"/>
    <property type="molecule type" value="Genomic_DNA"/>
</dbReference>
<reference evidence="2 3" key="1">
    <citation type="submission" date="2015-10" db="EMBL/GenBank/DDBJ databases">
        <title>The world's first case of liver abscess caused by Pannonibacter phragmitetus.</title>
        <authorList>
            <person name="Ming D."/>
            <person name="Wang M."/>
            <person name="Zhou Y."/>
            <person name="Jiang T."/>
            <person name="Hu S."/>
        </authorList>
    </citation>
    <scope>NUCLEOTIDE SEQUENCE [LARGE SCALE GENOMIC DNA]</scope>
    <source>
        <strain evidence="2 3">31801</strain>
    </source>
</reference>
<dbReference type="AlphaFoldDB" id="A0A0U3EDM6"/>
<name>A0A0U3EDM6_9HYPH</name>
<sequence>MFGEVMKMLNRSTLAALVLVIGQSAAMAQGSFLEHLLLSPTRTPGDVPETYGTAYDCRPLKAANQTAGVWRGLIGGQVWPDTGQTRPVSREGCFRTEQECQAFLNVMSGYIDFVYSRECKRL</sequence>